<sequence>MSLIGNRTTILILKLSPLILPFVVLFCGGVFLTVCQSLGIFTPLPHT</sequence>
<organism evidence="2 3">
    <name type="scientific">Desulfotignum balticum</name>
    <dbReference type="NCBI Taxonomy" id="115781"/>
    <lineage>
        <taxon>Bacteria</taxon>
        <taxon>Pseudomonadati</taxon>
        <taxon>Thermodesulfobacteriota</taxon>
        <taxon>Desulfobacteria</taxon>
        <taxon>Desulfobacterales</taxon>
        <taxon>Desulfobacteraceae</taxon>
        <taxon>Desulfotignum</taxon>
    </lineage>
</organism>
<dbReference type="Proteomes" id="UP000706172">
    <property type="component" value="Unassembled WGS sequence"/>
</dbReference>
<protein>
    <submittedName>
        <fullName evidence="2">Uncharacterized protein</fullName>
    </submittedName>
</protein>
<feature type="transmembrane region" description="Helical" evidence="1">
    <location>
        <begin position="12"/>
        <end position="41"/>
    </location>
</feature>
<keyword evidence="1" id="KW-0472">Membrane</keyword>
<name>A0A931CNU6_9BACT</name>
<comment type="caution">
    <text evidence="2">The sequence shown here is derived from an EMBL/GenBank/DDBJ whole genome shotgun (WGS) entry which is preliminary data.</text>
</comment>
<dbReference type="AlphaFoldDB" id="A0A931CNU6"/>
<feature type="non-terminal residue" evidence="2">
    <location>
        <position position="47"/>
    </location>
</feature>
<evidence type="ECO:0000313" key="3">
    <source>
        <dbReference type="Proteomes" id="UP000706172"/>
    </source>
</evidence>
<keyword evidence="1" id="KW-0812">Transmembrane</keyword>
<reference evidence="2" key="1">
    <citation type="submission" date="2020-07" db="EMBL/GenBank/DDBJ databases">
        <title>Severe corrosion of carbon steel in oil field produced water can be linked to methanogenic archaea containing a special type of NiFe hydrogenase.</title>
        <authorList>
            <person name="Lahme S."/>
            <person name="Mand J."/>
            <person name="Longwell J."/>
            <person name="Smith R."/>
            <person name="Enning D."/>
        </authorList>
    </citation>
    <scope>NUCLEOTIDE SEQUENCE</scope>
    <source>
        <strain evidence="2">MIC098Bin6</strain>
    </source>
</reference>
<dbReference type="EMBL" id="JACCQK010000023">
    <property type="protein sequence ID" value="MBG0778437.1"/>
    <property type="molecule type" value="Genomic_DNA"/>
</dbReference>
<keyword evidence="1" id="KW-1133">Transmembrane helix</keyword>
<gene>
    <name evidence="2" type="ORF">H0S81_00690</name>
</gene>
<accession>A0A931CNU6</accession>
<proteinExistence type="predicted"/>
<evidence type="ECO:0000256" key="1">
    <source>
        <dbReference type="SAM" id="Phobius"/>
    </source>
</evidence>
<evidence type="ECO:0000313" key="2">
    <source>
        <dbReference type="EMBL" id="MBG0778437.1"/>
    </source>
</evidence>